<keyword evidence="1 4" id="KW-0378">Hydrolase</keyword>
<dbReference type="EMBL" id="MU006091">
    <property type="protein sequence ID" value="KAF2841388.1"/>
    <property type="molecule type" value="Genomic_DNA"/>
</dbReference>
<name>A0A9P4SEV8_9PEZI</name>
<comment type="similarity">
    <text evidence="4">Belongs to the serine esterase family.</text>
</comment>
<dbReference type="Pfam" id="PF03403">
    <property type="entry name" value="PAF-AH_p_II"/>
    <property type="match status" value="1"/>
</dbReference>
<protein>
    <recommendedName>
        <fullName evidence="4">Putative phospholipase</fullName>
        <ecNumber evidence="4">3.1.1.47</ecNumber>
    </recommendedName>
</protein>
<evidence type="ECO:0000313" key="8">
    <source>
        <dbReference type="EMBL" id="KAF2841388.1"/>
    </source>
</evidence>
<evidence type="ECO:0000256" key="4">
    <source>
        <dbReference type="PIRNR" id="PIRNR018169"/>
    </source>
</evidence>
<comment type="catalytic activity">
    <reaction evidence="4">
        <text>a 1-O-alkyl-2-acetyl-sn-glycero-3-phosphocholine + H2O = a 1-O-alkyl-sn-glycero-3-phosphocholine + acetate + H(+)</text>
        <dbReference type="Rhea" id="RHEA:17777"/>
        <dbReference type="ChEBI" id="CHEBI:15377"/>
        <dbReference type="ChEBI" id="CHEBI:15378"/>
        <dbReference type="ChEBI" id="CHEBI:30089"/>
        <dbReference type="ChEBI" id="CHEBI:30909"/>
        <dbReference type="ChEBI" id="CHEBI:36707"/>
        <dbReference type="EC" id="3.1.1.47"/>
    </reaction>
</comment>
<feature type="active site" description="Charge relay system" evidence="5">
    <location>
        <position position="361"/>
    </location>
</feature>
<sequence length="500" mass="54454">MSIHFLLLYSCFIQFVWGQLPPYTGQFGVGTIDIEVPINPRNISNYTFEETGEPVFLLETVLFSTYYPIDSDIESSHPQRPWIPRPLDLVAEGLSVYVNSSNSSISTDFLTTAIQSLAGSINISAIVDAPILDSAAPFPVLVFSHGDVALRAWYSQFCGDLASHGFVVAAVEHRDGSAAATQVRRSDGTTKNVTYLLPDTISSVTNVTDITLAQRDFRQAEVVEVIKVLQNITSGEGTAIRSANTRDEGETLDGWNGRLDLSTLLVGGHSFGAASALQTLSEAPNGTVPAQGAILLDPGKQSGPLNTDVHIPILMADSEEWSSIPFNFYGREHFDVLKDIAEDAPDETGGGWFMTLLGTAHTTITDPSFLGGQFSAFFANPEFNATLNSSDALAQYIRVSTEFFHLVKNGTKDGVLAAEVTHPNFNEANETAVDDTDQNITRYWEIHVAPDSSQSETNDTEPEDSPNDTDNEDEEGDAMRHVVQYVNILVMSLICIFINL</sequence>
<dbReference type="PANTHER" id="PTHR10272">
    <property type="entry name" value="PLATELET-ACTIVATING FACTOR ACETYLHYDROLASE"/>
    <property type="match status" value="1"/>
</dbReference>
<feature type="signal peptide" evidence="7">
    <location>
        <begin position="1"/>
        <end position="18"/>
    </location>
</feature>
<keyword evidence="2 4" id="KW-0442">Lipid degradation</keyword>
<feature type="active site" description="Nucleophile" evidence="5">
    <location>
        <position position="270"/>
    </location>
</feature>
<dbReference type="Gene3D" id="3.40.50.1820">
    <property type="entry name" value="alpha/beta hydrolase"/>
    <property type="match status" value="1"/>
</dbReference>
<gene>
    <name evidence="8" type="ORF">M501DRAFT_1000580</name>
</gene>
<comment type="caution">
    <text evidence="8">The sequence shown here is derived from an EMBL/GenBank/DDBJ whole genome shotgun (WGS) entry which is preliminary data.</text>
</comment>
<evidence type="ECO:0000256" key="7">
    <source>
        <dbReference type="SAM" id="SignalP"/>
    </source>
</evidence>
<dbReference type="InterPro" id="IPR016715">
    <property type="entry name" value="PAF_acetylhydro_eukaryote"/>
</dbReference>
<dbReference type="InterPro" id="IPR029058">
    <property type="entry name" value="AB_hydrolase_fold"/>
</dbReference>
<accession>A0A9P4SEV8</accession>
<feature type="active site" description="Charge relay system" evidence="5">
    <location>
        <position position="297"/>
    </location>
</feature>
<evidence type="ECO:0000256" key="2">
    <source>
        <dbReference type="ARBA" id="ARBA00022963"/>
    </source>
</evidence>
<feature type="compositionally biased region" description="Acidic residues" evidence="6">
    <location>
        <begin position="458"/>
        <end position="474"/>
    </location>
</feature>
<dbReference type="EC" id="3.1.1.47" evidence="4"/>
<dbReference type="GO" id="GO:0003847">
    <property type="term" value="F:1-alkyl-2-acetylglycerophosphocholine esterase activity"/>
    <property type="evidence" value="ECO:0007669"/>
    <property type="project" value="UniProtKB-UniRule"/>
</dbReference>
<evidence type="ECO:0000256" key="5">
    <source>
        <dbReference type="PIRSR" id="PIRSR018169-1"/>
    </source>
</evidence>
<keyword evidence="3 4" id="KW-0443">Lipid metabolism</keyword>
<dbReference type="GO" id="GO:0016042">
    <property type="term" value="P:lipid catabolic process"/>
    <property type="evidence" value="ECO:0007669"/>
    <property type="project" value="UniProtKB-KW"/>
</dbReference>
<dbReference type="SUPFAM" id="SSF53474">
    <property type="entry name" value="alpha/beta-Hydrolases"/>
    <property type="match status" value="1"/>
</dbReference>
<feature type="chain" id="PRO_5040495812" description="Putative phospholipase" evidence="7">
    <location>
        <begin position="19"/>
        <end position="500"/>
    </location>
</feature>
<dbReference type="OrthoDB" id="2363873at2759"/>
<evidence type="ECO:0000256" key="6">
    <source>
        <dbReference type="SAM" id="MobiDB-lite"/>
    </source>
</evidence>
<dbReference type="Proteomes" id="UP000799429">
    <property type="component" value="Unassembled WGS sequence"/>
</dbReference>
<evidence type="ECO:0000256" key="3">
    <source>
        <dbReference type="ARBA" id="ARBA00023098"/>
    </source>
</evidence>
<keyword evidence="9" id="KW-1185">Reference proteome</keyword>
<evidence type="ECO:0000256" key="1">
    <source>
        <dbReference type="ARBA" id="ARBA00022801"/>
    </source>
</evidence>
<keyword evidence="7" id="KW-0732">Signal</keyword>
<evidence type="ECO:0000313" key="9">
    <source>
        <dbReference type="Proteomes" id="UP000799429"/>
    </source>
</evidence>
<feature type="region of interest" description="Disordered" evidence="6">
    <location>
        <begin position="448"/>
        <end position="474"/>
    </location>
</feature>
<dbReference type="PANTHER" id="PTHR10272:SF11">
    <property type="entry name" value="PHOSPHOLIPASE-RELATED"/>
    <property type="match status" value="1"/>
</dbReference>
<dbReference type="PIRSF" id="PIRSF018169">
    <property type="entry name" value="PAF_acetylhydrolase"/>
    <property type="match status" value="1"/>
</dbReference>
<organism evidence="8 9">
    <name type="scientific">Patellaria atrata CBS 101060</name>
    <dbReference type="NCBI Taxonomy" id="1346257"/>
    <lineage>
        <taxon>Eukaryota</taxon>
        <taxon>Fungi</taxon>
        <taxon>Dikarya</taxon>
        <taxon>Ascomycota</taxon>
        <taxon>Pezizomycotina</taxon>
        <taxon>Dothideomycetes</taxon>
        <taxon>Dothideomycetes incertae sedis</taxon>
        <taxon>Patellariales</taxon>
        <taxon>Patellariaceae</taxon>
        <taxon>Patellaria</taxon>
    </lineage>
</organism>
<proteinExistence type="inferred from homology"/>
<dbReference type="AlphaFoldDB" id="A0A9P4SEV8"/>
<reference evidence="8" key="1">
    <citation type="journal article" date="2020" name="Stud. Mycol.">
        <title>101 Dothideomycetes genomes: a test case for predicting lifestyles and emergence of pathogens.</title>
        <authorList>
            <person name="Haridas S."/>
            <person name="Albert R."/>
            <person name="Binder M."/>
            <person name="Bloem J."/>
            <person name="Labutti K."/>
            <person name="Salamov A."/>
            <person name="Andreopoulos B."/>
            <person name="Baker S."/>
            <person name="Barry K."/>
            <person name="Bills G."/>
            <person name="Bluhm B."/>
            <person name="Cannon C."/>
            <person name="Castanera R."/>
            <person name="Culley D."/>
            <person name="Daum C."/>
            <person name="Ezra D."/>
            <person name="Gonzalez J."/>
            <person name="Henrissat B."/>
            <person name="Kuo A."/>
            <person name="Liang C."/>
            <person name="Lipzen A."/>
            <person name="Lutzoni F."/>
            <person name="Magnuson J."/>
            <person name="Mondo S."/>
            <person name="Nolan M."/>
            <person name="Ohm R."/>
            <person name="Pangilinan J."/>
            <person name="Park H.-J."/>
            <person name="Ramirez L."/>
            <person name="Alfaro M."/>
            <person name="Sun H."/>
            <person name="Tritt A."/>
            <person name="Yoshinaga Y."/>
            <person name="Zwiers L.-H."/>
            <person name="Turgeon B."/>
            <person name="Goodwin S."/>
            <person name="Spatafora J."/>
            <person name="Crous P."/>
            <person name="Grigoriev I."/>
        </authorList>
    </citation>
    <scope>NUCLEOTIDE SEQUENCE</scope>
    <source>
        <strain evidence="8">CBS 101060</strain>
    </source>
</reference>